<evidence type="ECO:0000259" key="2">
    <source>
        <dbReference type="PROSITE" id="PS50883"/>
    </source>
</evidence>
<reference evidence="4 5" key="1">
    <citation type="submission" date="2020-08" db="EMBL/GenBank/DDBJ databases">
        <authorList>
            <person name="Liu C."/>
            <person name="Sun Q."/>
        </authorList>
    </citation>
    <scope>NUCLEOTIDE SEQUENCE [LARGE SCALE GENOMIC DNA]</scope>
    <source>
        <strain evidence="4 5">N22</strain>
    </source>
</reference>
<dbReference type="Pfam" id="PF00563">
    <property type="entry name" value="EAL"/>
    <property type="match status" value="1"/>
</dbReference>
<evidence type="ECO:0000259" key="3">
    <source>
        <dbReference type="PROSITE" id="PS50887"/>
    </source>
</evidence>
<evidence type="ECO:0000313" key="5">
    <source>
        <dbReference type="Proteomes" id="UP000587396"/>
    </source>
</evidence>
<keyword evidence="1" id="KW-1133">Transmembrane helix</keyword>
<proteinExistence type="predicted"/>
<dbReference type="InterPro" id="IPR050706">
    <property type="entry name" value="Cyclic-di-GMP_PDE-like"/>
</dbReference>
<dbReference type="InterPro" id="IPR001633">
    <property type="entry name" value="EAL_dom"/>
</dbReference>
<keyword evidence="1" id="KW-0812">Transmembrane</keyword>
<accession>A0A842JL20</accession>
<dbReference type="PANTHER" id="PTHR33121:SF70">
    <property type="entry name" value="SIGNALING PROTEIN YKOW"/>
    <property type="match status" value="1"/>
</dbReference>
<keyword evidence="5" id="KW-1185">Reference proteome</keyword>
<dbReference type="SMART" id="SM00052">
    <property type="entry name" value="EAL"/>
    <property type="match status" value="1"/>
</dbReference>
<dbReference type="GO" id="GO:0071111">
    <property type="term" value="F:cyclic-guanylate-specific phosphodiesterase activity"/>
    <property type="evidence" value="ECO:0007669"/>
    <property type="project" value="InterPro"/>
</dbReference>
<evidence type="ECO:0000313" key="4">
    <source>
        <dbReference type="EMBL" id="MBC2890405.1"/>
    </source>
</evidence>
<dbReference type="InterPro" id="IPR000160">
    <property type="entry name" value="GGDEF_dom"/>
</dbReference>
<dbReference type="EMBL" id="JACMSE010000013">
    <property type="protein sequence ID" value="MBC2890405.1"/>
    <property type="molecule type" value="Genomic_DNA"/>
</dbReference>
<dbReference type="InterPro" id="IPR035919">
    <property type="entry name" value="EAL_sf"/>
</dbReference>
<comment type="caution">
    <text evidence="4">The sequence shown here is derived from an EMBL/GenBank/DDBJ whole genome shotgun (WGS) entry which is preliminary data.</text>
</comment>
<dbReference type="Proteomes" id="UP000587396">
    <property type="component" value="Unassembled WGS sequence"/>
</dbReference>
<feature type="domain" description="EAL" evidence="2">
    <location>
        <begin position="336"/>
        <end position="589"/>
    </location>
</feature>
<dbReference type="PROSITE" id="PS50887">
    <property type="entry name" value="GGDEF"/>
    <property type="match status" value="1"/>
</dbReference>
<dbReference type="Gene3D" id="3.30.70.270">
    <property type="match status" value="1"/>
</dbReference>
<dbReference type="SMART" id="SM00267">
    <property type="entry name" value="GGDEF"/>
    <property type="match status" value="1"/>
</dbReference>
<evidence type="ECO:0000256" key="1">
    <source>
        <dbReference type="SAM" id="Phobius"/>
    </source>
</evidence>
<organism evidence="4 5">
    <name type="scientific">Gordonibacter massiliensis</name>
    <name type="common">ex Traore et al. 2017</name>
    <dbReference type="NCBI Taxonomy" id="1841863"/>
    <lineage>
        <taxon>Bacteria</taxon>
        <taxon>Bacillati</taxon>
        <taxon>Actinomycetota</taxon>
        <taxon>Coriobacteriia</taxon>
        <taxon>Eggerthellales</taxon>
        <taxon>Eggerthellaceae</taxon>
        <taxon>Gordonibacter</taxon>
    </lineage>
</organism>
<dbReference type="CDD" id="cd01948">
    <property type="entry name" value="EAL"/>
    <property type="match status" value="1"/>
</dbReference>
<feature type="transmembrane region" description="Helical" evidence="1">
    <location>
        <begin position="142"/>
        <end position="160"/>
    </location>
</feature>
<dbReference type="PROSITE" id="PS50883">
    <property type="entry name" value="EAL"/>
    <property type="match status" value="1"/>
</dbReference>
<dbReference type="Pfam" id="PF00990">
    <property type="entry name" value="GGDEF"/>
    <property type="match status" value="1"/>
</dbReference>
<name>A0A842JL20_9ACTN</name>
<feature type="domain" description="GGDEF" evidence="3">
    <location>
        <begin position="201"/>
        <end position="327"/>
    </location>
</feature>
<dbReference type="SUPFAM" id="SSF55073">
    <property type="entry name" value="Nucleotide cyclase"/>
    <property type="match status" value="1"/>
</dbReference>
<dbReference type="RefSeq" id="WP_185906115.1">
    <property type="nucleotide sequence ID" value="NZ_JACMSE010000013.1"/>
</dbReference>
<gene>
    <name evidence="4" type="ORF">H7313_13800</name>
</gene>
<dbReference type="AlphaFoldDB" id="A0A842JL20"/>
<dbReference type="PANTHER" id="PTHR33121">
    <property type="entry name" value="CYCLIC DI-GMP PHOSPHODIESTERASE PDEF"/>
    <property type="match status" value="1"/>
</dbReference>
<dbReference type="SUPFAM" id="SSF141868">
    <property type="entry name" value="EAL domain-like"/>
    <property type="match status" value="1"/>
</dbReference>
<protein>
    <submittedName>
        <fullName evidence="4">EAL domain-containing protein</fullName>
    </submittedName>
</protein>
<dbReference type="InterPro" id="IPR029787">
    <property type="entry name" value="Nucleotide_cyclase"/>
</dbReference>
<dbReference type="Gene3D" id="3.20.20.450">
    <property type="entry name" value="EAL domain"/>
    <property type="match status" value="1"/>
</dbReference>
<keyword evidence="1" id="KW-0472">Membrane</keyword>
<dbReference type="InterPro" id="IPR043128">
    <property type="entry name" value="Rev_trsase/Diguanyl_cyclase"/>
</dbReference>
<sequence length="589" mass="65234">MTAACVVVWVIGAALLISSLAQMQNYASIINNAGVVRGGTQMAVKLEMAGVHADAIAERVDGLLVQLIGNERARLFKTSASDAVLDDLQAVQDKWRVIRDEVEDVRSGAPSGALLQASQEHWELADKAVKAAEVRANSESRLMLFVSAFLVLFTTAIIVLRERDSMKRQRRIFYTDPLTGGSNLEGFCRQAAKEIAAAPPSTYLVVYTNIVHFRFINDSFGRTAGDELIVRLYEIYRESCDGLCARADSDHFALLTKNDPAALETLCAKVDADLRAAEDLHFTGTLSCNYGAYVADDPNVGVASMVSDAAHVLKAGAKERGIAYYTEAFRAKLSSEMEIVQGMADALEREEFQLYFQPQIDVRTGMLTGAECLCRWQSRELGFMQPSAFIPAFERSGLISELDFYMLERVCRAYPLLLPGDRGGALPVSINFSRPTVLQDGFVERFLEIVRSHDLPSEAIEVEITEGAFMVDEAVVINAMDTLRAEGFRIAMDDFGTGFSSLNLLRRLPIQVLKLDKEFLREGYETDRTQSILSDIVGMAQHLGIRTVCEGVETPEHLELLRRIGCDTAQGFYYSRPVDLESFKRTYLG</sequence>